<dbReference type="Proteomes" id="UP000277580">
    <property type="component" value="Unassembled WGS sequence"/>
</dbReference>
<dbReference type="InterPro" id="IPR001810">
    <property type="entry name" value="F-box_dom"/>
</dbReference>
<dbReference type="SUPFAM" id="SSF81383">
    <property type="entry name" value="F-box domain"/>
    <property type="match status" value="1"/>
</dbReference>
<gene>
    <name evidence="2" type="ORF">P167DRAFT_609244</name>
</gene>
<sequence>MSVCILSLPSEIHLAIFKALNGPIDILNLSSTCRSLRGLLTSNTRTLLRKAASQRFLMFDDCLRAARASKLPLEWEGNHFDLAEKRYPTPPTKAFCEGLAAAPPTFDELLAVKQISRMLAGWLNQFQEIVQIEWITEHGEESFYRAGARYLVMSYLFSGAFLEPLRARKLPDDHSATDTDEDGMTRFPPYHATDPDWRYAQLESLYGGFIEWIVEDGEKQGPIKSWTSARDSNNLNFNPFRKILRSLLGMGPELKPRVPYSGLAEVSSLLLMLELNTFLATEVPCVVMEEEEKTGAESSEHSLLRLCHFGDFRPKFEHRSNRTGRDLVVGYLACPGDYAAEEFAAPTRVLQYVFRPPSSLNDVEEVYRPYMDFFRIAFKNRRIAFYRVPHSRFRGHSNFFLYDRSTHA</sequence>
<dbReference type="InterPro" id="IPR036047">
    <property type="entry name" value="F-box-like_dom_sf"/>
</dbReference>
<keyword evidence="3" id="KW-1185">Reference proteome</keyword>
<dbReference type="AlphaFoldDB" id="A0A3N4KB43"/>
<name>A0A3N4KB43_9PEZI</name>
<dbReference type="OrthoDB" id="1638493at2759"/>
<feature type="domain" description="F-box" evidence="1">
    <location>
        <begin position="5"/>
        <end position="41"/>
    </location>
</feature>
<dbReference type="InParanoid" id="A0A3N4KB43"/>
<protein>
    <recommendedName>
        <fullName evidence="1">F-box domain-containing protein</fullName>
    </recommendedName>
</protein>
<reference evidence="2 3" key="1">
    <citation type="journal article" date="2018" name="Nat. Ecol. Evol.">
        <title>Pezizomycetes genomes reveal the molecular basis of ectomycorrhizal truffle lifestyle.</title>
        <authorList>
            <person name="Murat C."/>
            <person name="Payen T."/>
            <person name="Noel B."/>
            <person name="Kuo A."/>
            <person name="Morin E."/>
            <person name="Chen J."/>
            <person name="Kohler A."/>
            <person name="Krizsan K."/>
            <person name="Balestrini R."/>
            <person name="Da Silva C."/>
            <person name="Montanini B."/>
            <person name="Hainaut M."/>
            <person name="Levati E."/>
            <person name="Barry K.W."/>
            <person name="Belfiori B."/>
            <person name="Cichocki N."/>
            <person name="Clum A."/>
            <person name="Dockter R.B."/>
            <person name="Fauchery L."/>
            <person name="Guy J."/>
            <person name="Iotti M."/>
            <person name="Le Tacon F."/>
            <person name="Lindquist E.A."/>
            <person name="Lipzen A."/>
            <person name="Malagnac F."/>
            <person name="Mello A."/>
            <person name="Molinier V."/>
            <person name="Miyauchi S."/>
            <person name="Poulain J."/>
            <person name="Riccioni C."/>
            <person name="Rubini A."/>
            <person name="Sitrit Y."/>
            <person name="Splivallo R."/>
            <person name="Traeger S."/>
            <person name="Wang M."/>
            <person name="Zifcakova L."/>
            <person name="Wipf D."/>
            <person name="Zambonelli A."/>
            <person name="Paolocci F."/>
            <person name="Nowrousian M."/>
            <person name="Ottonello S."/>
            <person name="Baldrian P."/>
            <person name="Spatafora J.W."/>
            <person name="Henrissat B."/>
            <person name="Nagy L.G."/>
            <person name="Aury J.M."/>
            <person name="Wincker P."/>
            <person name="Grigoriev I.V."/>
            <person name="Bonfante P."/>
            <person name="Martin F.M."/>
        </authorList>
    </citation>
    <scope>NUCLEOTIDE SEQUENCE [LARGE SCALE GENOMIC DNA]</scope>
    <source>
        <strain evidence="2 3">CCBAS932</strain>
    </source>
</reference>
<evidence type="ECO:0000313" key="3">
    <source>
        <dbReference type="Proteomes" id="UP000277580"/>
    </source>
</evidence>
<dbReference type="Pfam" id="PF12937">
    <property type="entry name" value="F-box-like"/>
    <property type="match status" value="1"/>
</dbReference>
<evidence type="ECO:0000313" key="2">
    <source>
        <dbReference type="EMBL" id="RPB07716.1"/>
    </source>
</evidence>
<organism evidence="2 3">
    <name type="scientific">Morchella conica CCBAS932</name>
    <dbReference type="NCBI Taxonomy" id="1392247"/>
    <lineage>
        <taxon>Eukaryota</taxon>
        <taxon>Fungi</taxon>
        <taxon>Dikarya</taxon>
        <taxon>Ascomycota</taxon>
        <taxon>Pezizomycotina</taxon>
        <taxon>Pezizomycetes</taxon>
        <taxon>Pezizales</taxon>
        <taxon>Morchellaceae</taxon>
        <taxon>Morchella</taxon>
    </lineage>
</organism>
<dbReference type="EMBL" id="ML119176">
    <property type="protein sequence ID" value="RPB07716.1"/>
    <property type="molecule type" value="Genomic_DNA"/>
</dbReference>
<accession>A0A3N4KB43</accession>
<evidence type="ECO:0000259" key="1">
    <source>
        <dbReference type="Pfam" id="PF12937"/>
    </source>
</evidence>
<proteinExistence type="predicted"/>